<dbReference type="STRING" id="1123500.GCA_000420365_00258"/>
<dbReference type="EC" id="2.3.1.9" evidence="2"/>
<dbReference type="eggNOG" id="COG0183">
    <property type="taxonomic scope" value="Bacteria"/>
</dbReference>
<dbReference type="InterPro" id="IPR020613">
    <property type="entry name" value="Thiolase_CS"/>
</dbReference>
<proteinExistence type="inferred from homology"/>
<feature type="domain" description="Thiolase C-terminal" evidence="9">
    <location>
        <begin position="269"/>
        <end position="391"/>
    </location>
</feature>
<dbReference type="FunCoup" id="A0A0R2G1V3">
    <property type="interactions" value="254"/>
</dbReference>
<evidence type="ECO:0000256" key="5">
    <source>
        <dbReference type="ARBA" id="ARBA00030755"/>
    </source>
</evidence>
<evidence type="ECO:0000256" key="7">
    <source>
        <dbReference type="RuleBase" id="RU003557"/>
    </source>
</evidence>
<protein>
    <recommendedName>
        <fullName evidence="2">acetyl-CoA C-acetyltransferase</fullName>
        <ecNumber evidence="2">2.3.1.9</ecNumber>
    </recommendedName>
    <alternativeName>
        <fullName evidence="5">Acetoacetyl-CoA thiolase</fullName>
    </alternativeName>
</protein>
<comment type="caution">
    <text evidence="10">The sequence shown here is derived from an EMBL/GenBank/DDBJ whole genome shotgun (WGS) entry which is preliminary data.</text>
</comment>
<feature type="active site" description="Acyl-thioester intermediate" evidence="6">
    <location>
        <position position="87"/>
    </location>
</feature>
<dbReference type="InterPro" id="IPR020616">
    <property type="entry name" value="Thiolase_N"/>
</dbReference>
<dbReference type="InterPro" id="IPR002155">
    <property type="entry name" value="Thiolase"/>
</dbReference>
<keyword evidence="3 7" id="KW-0808">Transferase</keyword>
<dbReference type="CDD" id="cd00751">
    <property type="entry name" value="thiolase"/>
    <property type="match status" value="1"/>
</dbReference>
<sequence length="392" mass="40787">MTRVYIVGAKRTAIGKFGGALSTVKASDLGGYAIKGALLQGPADLKVDQVLMGSVLQAGQGQNPARQASQFAGLGDEVPAVTINDVCGSGLTSINMAASLIQSGQAQVVVAGGMENMSQAPFALDRARFGYRMGDGQLTDLLLRDALEDANGGFHMGITAENIAERYAVSRVDMDTFALESHQRAVAAQKAGRFTDEIIPVPVVDRRGEKTLVSQDEGPRPDTSLAKLAGLKPAFKPEGRVTAGNASGINDAAAAVLLVSEEVVQTHGLTPLAEWQAASLVGLDPKFMGLGPYYAVEDLLKKPNTPDLDQIDVLELNEAFAAQAVATNRLLALDPARVNPNGGAIALGHPVGASGARILVTLLYEMQDLQAEFGLAALCIGGGMGAATLLKR</sequence>
<dbReference type="InterPro" id="IPR020617">
    <property type="entry name" value="Thiolase_C"/>
</dbReference>
<dbReference type="PIRSF" id="PIRSF000429">
    <property type="entry name" value="Ac-CoA_Ac_transf"/>
    <property type="match status" value="1"/>
</dbReference>
<name>A0A0R2G1V3_9LACO</name>
<dbReference type="InterPro" id="IPR020610">
    <property type="entry name" value="Thiolase_AS"/>
</dbReference>
<dbReference type="InParanoid" id="A0A0R2G1V3"/>
<evidence type="ECO:0000313" key="10">
    <source>
        <dbReference type="EMBL" id="KRN33446.1"/>
    </source>
</evidence>
<reference evidence="10 11" key="1">
    <citation type="journal article" date="2015" name="Genome Announc.">
        <title>Expanding the biotechnology potential of lactobacilli through comparative genomics of 213 strains and associated genera.</title>
        <authorList>
            <person name="Sun Z."/>
            <person name="Harris H.M."/>
            <person name="McCann A."/>
            <person name="Guo C."/>
            <person name="Argimon S."/>
            <person name="Zhang W."/>
            <person name="Yang X."/>
            <person name="Jeffery I.B."/>
            <person name="Cooney J.C."/>
            <person name="Kagawa T.F."/>
            <person name="Liu W."/>
            <person name="Song Y."/>
            <person name="Salvetti E."/>
            <person name="Wrobel A."/>
            <person name="Rasinkangas P."/>
            <person name="Parkhill J."/>
            <person name="Rea M.C."/>
            <person name="O'Sullivan O."/>
            <person name="Ritari J."/>
            <person name="Douillard F.P."/>
            <person name="Paul Ross R."/>
            <person name="Yang R."/>
            <person name="Briner A.E."/>
            <person name="Felis G.E."/>
            <person name="de Vos W.M."/>
            <person name="Barrangou R."/>
            <person name="Klaenhammer T.R."/>
            <person name="Caufield P.W."/>
            <person name="Cui Y."/>
            <person name="Zhang H."/>
            <person name="O'Toole P.W."/>
        </authorList>
    </citation>
    <scope>NUCLEOTIDE SEQUENCE [LARGE SCALE GENOMIC DNA]</scope>
    <source>
        <strain evidence="10 11">DSM 20190</strain>
    </source>
</reference>
<gene>
    <name evidence="10" type="ORF">IV68_GL000246</name>
</gene>
<feature type="active site" description="Proton acceptor" evidence="6">
    <location>
        <position position="349"/>
    </location>
</feature>
<dbReference type="Proteomes" id="UP000051296">
    <property type="component" value="Unassembled WGS sequence"/>
</dbReference>
<dbReference type="SUPFAM" id="SSF53901">
    <property type="entry name" value="Thiolase-like"/>
    <property type="match status" value="2"/>
</dbReference>
<dbReference type="Pfam" id="PF00108">
    <property type="entry name" value="Thiolase_N"/>
    <property type="match status" value="1"/>
</dbReference>
<dbReference type="OrthoDB" id="9764892at2"/>
<keyword evidence="4 7" id="KW-0012">Acyltransferase</keyword>
<dbReference type="EMBL" id="JQAX01000001">
    <property type="protein sequence ID" value="KRN33446.1"/>
    <property type="molecule type" value="Genomic_DNA"/>
</dbReference>
<evidence type="ECO:0000256" key="1">
    <source>
        <dbReference type="ARBA" id="ARBA00010982"/>
    </source>
</evidence>
<accession>A0A0R2G1V3</accession>
<dbReference type="GO" id="GO:0003985">
    <property type="term" value="F:acetyl-CoA C-acetyltransferase activity"/>
    <property type="evidence" value="ECO:0007669"/>
    <property type="project" value="UniProtKB-EC"/>
</dbReference>
<dbReference type="Pfam" id="PF02803">
    <property type="entry name" value="Thiolase_C"/>
    <property type="match status" value="1"/>
</dbReference>
<organism evidence="10 11">
    <name type="scientific">Weissella halotolerans DSM 20190</name>
    <dbReference type="NCBI Taxonomy" id="1123500"/>
    <lineage>
        <taxon>Bacteria</taxon>
        <taxon>Bacillati</taxon>
        <taxon>Bacillota</taxon>
        <taxon>Bacilli</taxon>
        <taxon>Lactobacillales</taxon>
        <taxon>Lactobacillaceae</taxon>
        <taxon>Weissella</taxon>
    </lineage>
</organism>
<feature type="active site" description="Proton acceptor" evidence="6">
    <location>
        <position position="379"/>
    </location>
</feature>
<evidence type="ECO:0000259" key="9">
    <source>
        <dbReference type="Pfam" id="PF02803"/>
    </source>
</evidence>
<evidence type="ECO:0000256" key="4">
    <source>
        <dbReference type="ARBA" id="ARBA00023315"/>
    </source>
</evidence>
<dbReference type="AlphaFoldDB" id="A0A0R2G1V3"/>
<dbReference type="InterPro" id="IPR016039">
    <property type="entry name" value="Thiolase-like"/>
</dbReference>
<dbReference type="RefSeq" id="WP_022791061.1">
    <property type="nucleotide sequence ID" value="NZ_ATUU01000001.1"/>
</dbReference>
<comment type="similarity">
    <text evidence="1 7">Belongs to the thiolase-like superfamily. Thiolase family.</text>
</comment>
<dbReference type="PATRIC" id="fig|1123500.6.peg.244"/>
<dbReference type="Gene3D" id="3.40.47.10">
    <property type="match status" value="2"/>
</dbReference>
<evidence type="ECO:0000259" key="8">
    <source>
        <dbReference type="Pfam" id="PF00108"/>
    </source>
</evidence>
<evidence type="ECO:0000256" key="3">
    <source>
        <dbReference type="ARBA" id="ARBA00022679"/>
    </source>
</evidence>
<dbReference type="FunFam" id="3.40.47.10:FF:000010">
    <property type="entry name" value="Acetyl-CoA acetyltransferase (Thiolase)"/>
    <property type="match status" value="1"/>
</dbReference>
<dbReference type="PANTHER" id="PTHR18919:SF107">
    <property type="entry name" value="ACETYL-COA ACETYLTRANSFERASE, CYTOSOLIC"/>
    <property type="match status" value="1"/>
</dbReference>
<evidence type="ECO:0000256" key="6">
    <source>
        <dbReference type="PIRSR" id="PIRSR000429-1"/>
    </source>
</evidence>
<evidence type="ECO:0000256" key="2">
    <source>
        <dbReference type="ARBA" id="ARBA00012705"/>
    </source>
</evidence>
<dbReference type="PROSITE" id="PS00737">
    <property type="entry name" value="THIOLASE_2"/>
    <property type="match status" value="1"/>
</dbReference>
<feature type="domain" description="Thiolase N-terminal" evidence="8">
    <location>
        <begin position="4"/>
        <end position="262"/>
    </location>
</feature>
<dbReference type="PROSITE" id="PS00098">
    <property type="entry name" value="THIOLASE_1"/>
    <property type="match status" value="1"/>
</dbReference>
<dbReference type="PANTHER" id="PTHR18919">
    <property type="entry name" value="ACETYL-COA C-ACYLTRANSFERASE"/>
    <property type="match status" value="1"/>
</dbReference>
<dbReference type="InterPro" id="IPR020615">
    <property type="entry name" value="Thiolase_acyl_enz_int_AS"/>
</dbReference>
<dbReference type="NCBIfam" id="TIGR01930">
    <property type="entry name" value="AcCoA-C-Actrans"/>
    <property type="match status" value="1"/>
</dbReference>
<dbReference type="PROSITE" id="PS00099">
    <property type="entry name" value="THIOLASE_3"/>
    <property type="match status" value="1"/>
</dbReference>
<keyword evidence="11" id="KW-1185">Reference proteome</keyword>
<evidence type="ECO:0000313" key="11">
    <source>
        <dbReference type="Proteomes" id="UP000051296"/>
    </source>
</evidence>